<evidence type="ECO:0008006" key="18">
    <source>
        <dbReference type="Google" id="ProtNLM"/>
    </source>
</evidence>
<dbReference type="GO" id="GO:0003723">
    <property type="term" value="F:RNA binding"/>
    <property type="evidence" value="ECO:0007669"/>
    <property type="project" value="InterPro"/>
</dbReference>
<dbReference type="InterPro" id="IPR011009">
    <property type="entry name" value="Kinase-like_dom_sf"/>
</dbReference>
<dbReference type="GO" id="GO:0016020">
    <property type="term" value="C:membrane"/>
    <property type="evidence" value="ECO:0007669"/>
    <property type="project" value="UniProtKB-SubCell"/>
</dbReference>
<feature type="region of interest" description="Disordered" evidence="12">
    <location>
        <begin position="1107"/>
        <end position="1155"/>
    </location>
</feature>
<dbReference type="InterPro" id="IPR019147">
    <property type="entry name" value="SWAP_N_domain"/>
</dbReference>
<dbReference type="Pfam" id="PF01805">
    <property type="entry name" value="Surp"/>
    <property type="match status" value="2"/>
</dbReference>
<evidence type="ECO:0000256" key="12">
    <source>
        <dbReference type="SAM" id="MobiDB-lite"/>
    </source>
</evidence>
<gene>
    <name evidence="16" type="ORF">OPV22_029468</name>
</gene>
<evidence type="ECO:0000256" key="11">
    <source>
        <dbReference type="ARBA" id="ARBA00023170"/>
    </source>
</evidence>
<feature type="compositionally biased region" description="Polar residues" evidence="12">
    <location>
        <begin position="559"/>
        <end position="572"/>
    </location>
</feature>
<dbReference type="InterPro" id="IPR046959">
    <property type="entry name" value="PRK1-6/SRF4-like"/>
</dbReference>
<dbReference type="Gene3D" id="1.10.10.790">
    <property type="entry name" value="Surp module"/>
    <property type="match status" value="2"/>
</dbReference>
<dbReference type="PROSITE" id="PS50011">
    <property type="entry name" value="PROTEIN_KINASE_DOM"/>
    <property type="match status" value="1"/>
</dbReference>
<dbReference type="Gene3D" id="3.30.200.20">
    <property type="entry name" value="Phosphorylase Kinase, domain 1"/>
    <property type="match status" value="1"/>
</dbReference>
<evidence type="ECO:0000256" key="3">
    <source>
        <dbReference type="ARBA" id="ARBA00022664"/>
    </source>
</evidence>
<feature type="transmembrane region" description="Helical" evidence="13">
    <location>
        <begin position="1164"/>
        <end position="1186"/>
    </location>
</feature>
<keyword evidence="11" id="KW-0675">Receptor</keyword>
<evidence type="ECO:0000259" key="15">
    <source>
        <dbReference type="PROSITE" id="PS50128"/>
    </source>
</evidence>
<dbReference type="GO" id="GO:0006397">
    <property type="term" value="P:mRNA processing"/>
    <property type="evidence" value="ECO:0007669"/>
    <property type="project" value="UniProtKB-KW"/>
</dbReference>
<organism evidence="16 17">
    <name type="scientific">Ensete ventricosum</name>
    <name type="common">Abyssinian banana</name>
    <name type="synonym">Musa ensete</name>
    <dbReference type="NCBI Taxonomy" id="4639"/>
    <lineage>
        <taxon>Eukaryota</taxon>
        <taxon>Viridiplantae</taxon>
        <taxon>Streptophyta</taxon>
        <taxon>Embryophyta</taxon>
        <taxon>Tracheophyta</taxon>
        <taxon>Spermatophyta</taxon>
        <taxon>Magnoliopsida</taxon>
        <taxon>Liliopsida</taxon>
        <taxon>Zingiberales</taxon>
        <taxon>Musaceae</taxon>
        <taxon>Ensete</taxon>
    </lineage>
</organism>
<sequence>MDLAVEGRHALLFDDDATAAFVNAPDALVPWSGDPALLIDRYDVRHLLDRIPPRPPVRAASRLCELPAVDGVTSSQLDHERYLDLPLSGPDADPGGDDDHDGARGSLSGTTKVSDGTYQAVHFSYGTTENAVELKTSDSGLTNSCYRPPFPLPERLQRNLPPTEKLHQIIARTATFVSQHGGQSEIVLRVKQGDNPTFGFLMPDHHLHEYFRFLVDHPQLLKIDTSTTKAQVEENLEEQKDKMLASGSGALSLLGSFYGTVEDDDGSDTKVVGSVHTSIADIAAVPHKSEQRYMALEGKGEIKSLAAPVVSKDKTVPIKRKLPAKSILGNGLYGKNVRDGNPILPGSVEQLQSSVSGKSDVKSVLLEPPSFLKRMIDKIVEFILRNGKEFEAVLIEQDKTVGRFPFLLPSNQYHPYYLKVLEGARQGNAGSKKKVQADLTKESARDHNSSDLSEGWLYDPCRKEKFKMVIGAPKKEKHDQQPTLAPRAGVSVDEAAAIVLAATRGVSSANSRQDISRPVLAAGRTHQEATHASSLGSYSSLQGQESIPKPASSHEKGTSLPSSNQQLSKKGSNTVDDVWIAKAIAKTAALVASCEADSSEATLTKEQKLKAERLKRAKMFAAMIKSGDPLSKLTGSITAQNSSLEISAAGSSRSGAGSDLLVKEREGSSVPFDAEISGRSTFQERESDHDVSEEYRHREKHESCSRDLKTDDMAESHKQSKKRHRSEHSINHRSGDKRHRKHHSSSKDKESRHRHKHHSSSEDEYGHRKHSRSHHRHKDEGTPEEKERTGSDGHRRKHHRRSQRNHHIDEEVNTTILGQSEVPQKSNHQQEVNMPSAPIDAATETAVPRTISLLCRQSGILMLFAPVNNMDLKPFSWVGLMVTFGLSCCSAYTNEVDVYAINSFYAAVGSPPLPGWVPNGGDPCLENWQGVQCVASNITGIVINAANLGGQLGDGLGNFSSIITIDLSNNNIGGGIPENLPLTLHTFFLSANQFIGSIPNSLSKLTLLTDMSVNNNHLTGDLPDAFTSLTGLINFDLSFNNLSGQLPPSMGSLSSLTTLHVQNNQLSGILNVLEDLPLKDLNIENNLFSGPVPETLLNVPNLKKDGNPFNTTIAPSPATPQSPPLLSHSGAPIPDITHTNTSDGPSSQESNHGVKKRSMSTMKIVGYVFVVVVLVIVIVLMVICCLSKYQERKSNKDKLFKSQVGRTGIGFKEAKSKEHFEETNNRFREAAKEVHEERRKESGADITVAVTKDSGKEKEHIIDMRETDVIIMPPPPVEKVIVNPIVTSGNVVGLSPEMMNTPPTSTTSYSVAELQQYTNSFSEENLIRDGRLGKVYLAVLPDGKLLEVMKLDNVNSRIPVGDFLELVLSVSELRHPNILELVGYCAEFDQRLLVYKYFGKKTLHDILHAEDDVNGNLKLSWSARLEVALGAAKALEYLHEDCQPPVVHQNFEPANLLLNDELAVCVTECGLSSLMSTNSVTQLSGRMRALYNYEAPEINDSGQYTDRSDVYRFGVVMLELLTGRKPYDSTRPRAEQHLVRWASSQLYDIDALARMVDPLISGSYPEKSLSCFADIISRCIQQEPEFRPAITEVVQDLIRMVKVVKGATNK</sequence>
<evidence type="ECO:0000256" key="6">
    <source>
        <dbReference type="ARBA" id="ARBA00022737"/>
    </source>
</evidence>
<dbReference type="PANTHER" id="PTHR48007:SF70">
    <property type="entry name" value="PROTEIN KINASE DOMAIN-CONTAINING PROTEIN"/>
    <property type="match status" value="1"/>
</dbReference>
<dbReference type="SMART" id="SM00648">
    <property type="entry name" value="SWAP"/>
    <property type="match status" value="2"/>
</dbReference>
<feature type="compositionally biased region" description="Basic residues" evidence="12">
    <location>
        <begin position="794"/>
        <end position="805"/>
    </location>
</feature>
<dbReference type="GO" id="GO:0004672">
    <property type="term" value="F:protein kinase activity"/>
    <property type="evidence" value="ECO:0007669"/>
    <property type="project" value="InterPro"/>
</dbReference>
<evidence type="ECO:0000256" key="8">
    <source>
        <dbReference type="ARBA" id="ARBA00023015"/>
    </source>
</evidence>
<dbReference type="FunFam" id="1.10.510.10:FF:000095">
    <property type="entry name" value="protein STRUBBELIG-RECEPTOR FAMILY 8"/>
    <property type="match status" value="1"/>
</dbReference>
<dbReference type="EMBL" id="JAQQAF010000008">
    <property type="protein sequence ID" value="KAJ8466916.1"/>
    <property type="molecule type" value="Genomic_DNA"/>
</dbReference>
<dbReference type="InterPro" id="IPR032675">
    <property type="entry name" value="LRR_dom_sf"/>
</dbReference>
<evidence type="ECO:0000256" key="5">
    <source>
        <dbReference type="ARBA" id="ARBA00022729"/>
    </source>
</evidence>
<evidence type="ECO:0000256" key="13">
    <source>
        <dbReference type="SAM" id="Phobius"/>
    </source>
</evidence>
<comment type="subcellular location">
    <subcellularLocation>
        <location evidence="1">Membrane</location>
    </subcellularLocation>
</comment>
<keyword evidence="7 13" id="KW-1133">Transmembrane helix</keyword>
<feature type="domain" description="SURP motif" evidence="15">
    <location>
        <begin position="375"/>
        <end position="417"/>
    </location>
</feature>
<keyword evidence="4 13" id="KW-0812">Transmembrane</keyword>
<dbReference type="PROSITE" id="PS50128">
    <property type="entry name" value="SURP"/>
    <property type="match status" value="2"/>
</dbReference>
<feature type="region of interest" description="Disordered" evidence="12">
    <location>
        <begin position="83"/>
        <end position="111"/>
    </location>
</feature>
<keyword evidence="5" id="KW-0732">Signal</keyword>
<dbReference type="InterPro" id="IPR001611">
    <property type="entry name" value="Leu-rich_rpt"/>
</dbReference>
<dbReference type="Pfam" id="PF13855">
    <property type="entry name" value="LRR_8"/>
    <property type="match status" value="1"/>
</dbReference>
<feature type="compositionally biased region" description="Basic residues" evidence="12">
    <location>
        <begin position="767"/>
        <end position="777"/>
    </location>
</feature>
<dbReference type="Pfam" id="PF09750">
    <property type="entry name" value="DRY_EERY"/>
    <property type="match status" value="1"/>
</dbReference>
<dbReference type="InterPro" id="IPR000061">
    <property type="entry name" value="Surp"/>
</dbReference>
<feature type="domain" description="Protein kinase" evidence="14">
    <location>
        <begin position="1321"/>
        <end position="1600"/>
    </location>
</feature>
<dbReference type="Pfam" id="PF08263">
    <property type="entry name" value="LRRNT_2"/>
    <property type="match status" value="1"/>
</dbReference>
<evidence type="ECO:0000313" key="17">
    <source>
        <dbReference type="Proteomes" id="UP001222027"/>
    </source>
</evidence>
<feature type="compositionally biased region" description="Basic residues" evidence="12">
    <location>
        <begin position="735"/>
        <end position="744"/>
    </location>
</feature>
<dbReference type="Pfam" id="PF00560">
    <property type="entry name" value="LRR_1"/>
    <property type="match status" value="1"/>
</dbReference>
<dbReference type="InterPro" id="IPR000719">
    <property type="entry name" value="Prot_kinase_dom"/>
</dbReference>
<dbReference type="SUPFAM" id="SSF56112">
    <property type="entry name" value="Protein kinase-like (PK-like)"/>
    <property type="match status" value="1"/>
</dbReference>
<evidence type="ECO:0000256" key="9">
    <source>
        <dbReference type="ARBA" id="ARBA00023136"/>
    </source>
</evidence>
<evidence type="ECO:0000259" key="14">
    <source>
        <dbReference type="PROSITE" id="PS50011"/>
    </source>
</evidence>
<evidence type="ECO:0000256" key="7">
    <source>
        <dbReference type="ARBA" id="ARBA00022989"/>
    </source>
</evidence>
<comment type="caution">
    <text evidence="16">The sequence shown here is derived from an EMBL/GenBank/DDBJ whole genome shotgun (WGS) entry which is preliminary data.</text>
</comment>
<dbReference type="PANTHER" id="PTHR48007">
    <property type="entry name" value="LEUCINE-RICH REPEAT RECEPTOR-LIKE PROTEIN KINASE PXC1"/>
    <property type="match status" value="1"/>
</dbReference>
<reference evidence="16 17" key="1">
    <citation type="submission" date="2022-12" db="EMBL/GenBank/DDBJ databases">
        <title>Chromosome-scale assembly of the Ensete ventricosum genome.</title>
        <authorList>
            <person name="Dussert Y."/>
            <person name="Stocks J."/>
            <person name="Wendawek A."/>
            <person name="Woldeyes F."/>
            <person name="Nichols R.A."/>
            <person name="Borrell J.S."/>
        </authorList>
    </citation>
    <scope>NUCLEOTIDE SEQUENCE [LARGE SCALE GENOMIC DNA]</scope>
    <source>
        <strain evidence="17">cv. Maze</strain>
        <tissue evidence="16">Seeds</tissue>
    </source>
</reference>
<feature type="compositionally biased region" description="Polar residues" evidence="12">
    <location>
        <begin position="1137"/>
        <end position="1151"/>
    </location>
</feature>
<keyword evidence="3" id="KW-0507">mRNA processing</keyword>
<dbReference type="InterPro" id="IPR035967">
    <property type="entry name" value="SWAP/Surp_sf"/>
</dbReference>
<keyword evidence="9 13" id="KW-0472">Membrane</keyword>
<feature type="region of interest" description="Disordered" evidence="12">
    <location>
        <begin position="665"/>
        <end position="812"/>
    </location>
</feature>
<evidence type="ECO:0000256" key="10">
    <source>
        <dbReference type="ARBA" id="ARBA00023163"/>
    </source>
</evidence>
<accession>A0AAV8Q3C5</accession>
<protein>
    <recommendedName>
        <fullName evidence="18">Protein kinase domain-containing protein</fullName>
    </recommendedName>
</protein>
<dbReference type="FunFam" id="3.30.200.20:FF:000125">
    <property type="entry name" value="Protein STRUBBELIG-RECEPTOR FAMILY 8"/>
    <property type="match status" value="1"/>
</dbReference>
<dbReference type="Gene3D" id="3.80.10.10">
    <property type="entry name" value="Ribonuclease Inhibitor"/>
    <property type="match status" value="1"/>
</dbReference>
<keyword evidence="6" id="KW-0677">Repeat</keyword>
<dbReference type="InterPro" id="IPR001245">
    <property type="entry name" value="Ser-Thr/Tyr_kinase_cat_dom"/>
</dbReference>
<dbReference type="Gene3D" id="1.10.510.10">
    <property type="entry name" value="Transferase(Phosphotransferase) domain 1"/>
    <property type="match status" value="1"/>
</dbReference>
<dbReference type="GO" id="GO:0005524">
    <property type="term" value="F:ATP binding"/>
    <property type="evidence" value="ECO:0007669"/>
    <property type="project" value="InterPro"/>
</dbReference>
<keyword evidence="10" id="KW-0804">Transcription</keyword>
<feature type="region of interest" description="Disordered" evidence="12">
    <location>
        <begin position="523"/>
        <end position="572"/>
    </location>
</feature>
<dbReference type="SMART" id="SM01141">
    <property type="entry name" value="DRY_EERY"/>
    <property type="match status" value="1"/>
</dbReference>
<dbReference type="SUPFAM" id="SSF109905">
    <property type="entry name" value="Surp module (SWAP domain)"/>
    <property type="match status" value="2"/>
</dbReference>
<dbReference type="Proteomes" id="UP001222027">
    <property type="component" value="Unassembled WGS sequence"/>
</dbReference>
<proteinExistence type="predicted"/>
<keyword evidence="8" id="KW-0805">Transcription regulation</keyword>
<name>A0AAV8Q3C5_ENSVE</name>
<evidence type="ECO:0000256" key="1">
    <source>
        <dbReference type="ARBA" id="ARBA00004370"/>
    </source>
</evidence>
<feature type="compositionally biased region" description="Basic and acidic residues" evidence="12">
    <location>
        <begin position="778"/>
        <end position="793"/>
    </location>
</feature>
<dbReference type="SUPFAM" id="SSF52058">
    <property type="entry name" value="L domain-like"/>
    <property type="match status" value="1"/>
</dbReference>
<feature type="domain" description="SURP motif" evidence="15">
    <location>
        <begin position="169"/>
        <end position="211"/>
    </location>
</feature>
<keyword evidence="17" id="KW-1185">Reference proteome</keyword>
<evidence type="ECO:0000313" key="16">
    <source>
        <dbReference type="EMBL" id="KAJ8466916.1"/>
    </source>
</evidence>
<evidence type="ECO:0000256" key="2">
    <source>
        <dbReference type="ARBA" id="ARBA00022614"/>
    </source>
</evidence>
<dbReference type="Pfam" id="PF07714">
    <property type="entry name" value="PK_Tyr_Ser-Thr"/>
    <property type="match status" value="1"/>
</dbReference>
<feature type="compositionally biased region" description="Low complexity" evidence="12">
    <location>
        <begin position="84"/>
        <end position="93"/>
    </location>
</feature>
<dbReference type="FunFam" id="3.80.10.10:FF:000062">
    <property type="entry name" value="protein STRUBBELIG-RECEPTOR FAMILY 3"/>
    <property type="match status" value="1"/>
</dbReference>
<feature type="compositionally biased region" description="Low complexity" evidence="12">
    <location>
        <begin position="533"/>
        <end position="546"/>
    </location>
</feature>
<dbReference type="InterPro" id="IPR013210">
    <property type="entry name" value="LRR_N_plant-typ"/>
</dbReference>
<keyword evidence="2" id="KW-0433">Leucine-rich repeat</keyword>
<evidence type="ECO:0000256" key="4">
    <source>
        <dbReference type="ARBA" id="ARBA00022692"/>
    </source>
</evidence>
<feature type="compositionally biased region" description="Basic and acidic residues" evidence="12">
    <location>
        <begin position="682"/>
        <end position="718"/>
    </location>
</feature>